<sequence length="223" mass="25662">MMKSLVYHKMNPNFQEAKQIDMSQFELVAAIDYENPAPGDILDRAFALTTHTDAAWTENEKIWVYKEDARSTSIGDMIIFTSMHIQIAPGGFRLTEWNQVDNRVHFPVYIKEGYLQKFTEVFDVCPKMSLANRYQFMQNFARIKKWADSYRNSPKLIGHDLQFSFGPIDKRPGGQQMCYFTLIDKGLPYDALKINFHGNNLSQVLLNGAIVYDETNGTISTHT</sequence>
<proteinExistence type="predicted"/>
<gene>
    <name evidence="1" type="ORF">LCGC14_1605360</name>
</gene>
<dbReference type="EMBL" id="LAZR01012929">
    <property type="protein sequence ID" value="KKM24414.1"/>
    <property type="molecule type" value="Genomic_DNA"/>
</dbReference>
<accession>A0A0F9IWJ0</accession>
<dbReference type="AlphaFoldDB" id="A0A0F9IWJ0"/>
<evidence type="ECO:0000313" key="1">
    <source>
        <dbReference type="EMBL" id="KKM24414.1"/>
    </source>
</evidence>
<name>A0A0F9IWJ0_9ZZZZ</name>
<comment type="caution">
    <text evidence="1">The sequence shown here is derived from an EMBL/GenBank/DDBJ whole genome shotgun (WGS) entry which is preliminary data.</text>
</comment>
<organism evidence="1">
    <name type="scientific">marine sediment metagenome</name>
    <dbReference type="NCBI Taxonomy" id="412755"/>
    <lineage>
        <taxon>unclassified sequences</taxon>
        <taxon>metagenomes</taxon>
        <taxon>ecological metagenomes</taxon>
    </lineage>
</organism>
<protein>
    <submittedName>
        <fullName evidence="1">Uncharacterized protein</fullName>
    </submittedName>
</protein>
<reference evidence="1" key="1">
    <citation type="journal article" date="2015" name="Nature">
        <title>Complex archaea that bridge the gap between prokaryotes and eukaryotes.</title>
        <authorList>
            <person name="Spang A."/>
            <person name="Saw J.H."/>
            <person name="Jorgensen S.L."/>
            <person name="Zaremba-Niedzwiedzka K."/>
            <person name="Martijn J."/>
            <person name="Lind A.E."/>
            <person name="van Eijk R."/>
            <person name="Schleper C."/>
            <person name="Guy L."/>
            <person name="Ettema T.J."/>
        </authorList>
    </citation>
    <scope>NUCLEOTIDE SEQUENCE</scope>
</reference>